<evidence type="ECO:0000256" key="13">
    <source>
        <dbReference type="SAM" id="Coils"/>
    </source>
</evidence>
<feature type="binding site" evidence="12">
    <location>
        <position position="668"/>
    </location>
    <ligand>
        <name>Zn(2+)</name>
        <dbReference type="ChEBI" id="CHEBI:29105"/>
    </ligand>
</feature>
<keyword evidence="4 12" id="KW-0436">Ligase</keyword>
<dbReference type="Proteomes" id="UP000525298">
    <property type="component" value="Unassembled WGS sequence"/>
</dbReference>
<keyword evidence="9 12" id="KW-0694">RNA-binding</keyword>
<dbReference type="SUPFAM" id="SSF55681">
    <property type="entry name" value="Class II aaRS and biotin synthetases"/>
    <property type="match status" value="1"/>
</dbReference>
<comment type="similarity">
    <text evidence="2 12">Belongs to the class-II aminoacyl-tRNA synthetase family.</text>
</comment>
<comment type="subcellular location">
    <subcellularLocation>
        <location evidence="1 12">Cytoplasm</location>
    </subcellularLocation>
</comment>
<evidence type="ECO:0000256" key="9">
    <source>
        <dbReference type="ARBA" id="ARBA00022884"/>
    </source>
</evidence>
<dbReference type="InterPro" id="IPR023033">
    <property type="entry name" value="Ala_tRNA_ligase_euk/bac"/>
</dbReference>
<keyword evidence="7 12" id="KW-0862">Zinc</keyword>
<evidence type="ECO:0000259" key="14">
    <source>
        <dbReference type="PROSITE" id="PS50860"/>
    </source>
</evidence>
<dbReference type="FunFam" id="2.40.30.130:FF:000001">
    <property type="entry name" value="Alanine--tRNA ligase"/>
    <property type="match status" value="1"/>
</dbReference>
<dbReference type="HAMAP" id="MF_00036_B">
    <property type="entry name" value="Ala_tRNA_synth_B"/>
    <property type="match status" value="1"/>
</dbReference>
<keyword evidence="16" id="KW-1185">Reference proteome</keyword>
<dbReference type="EC" id="6.1.1.7" evidence="12"/>
<dbReference type="SUPFAM" id="SSF55186">
    <property type="entry name" value="ThrRS/AlaRS common domain"/>
    <property type="match status" value="1"/>
</dbReference>
<dbReference type="NCBIfam" id="TIGR00344">
    <property type="entry name" value="alaS"/>
    <property type="match status" value="1"/>
</dbReference>
<comment type="caution">
    <text evidence="15">The sequence shown here is derived from an EMBL/GenBank/DDBJ whole genome shotgun (WGS) entry which is preliminary data.</text>
</comment>
<dbReference type="RefSeq" id="WP_181551428.1">
    <property type="nucleotide sequence ID" value="NZ_JACDUS010000005.1"/>
</dbReference>
<dbReference type="InterPro" id="IPR012947">
    <property type="entry name" value="tRNA_SAD"/>
</dbReference>
<evidence type="ECO:0000256" key="7">
    <source>
        <dbReference type="ARBA" id="ARBA00022833"/>
    </source>
</evidence>
<evidence type="ECO:0000256" key="2">
    <source>
        <dbReference type="ARBA" id="ARBA00008226"/>
    </source>
</evidence>
<organism evidence="15 16">
    <name type="scientific">Desulfosalsimonas propionicica</name>
    <dbReference type="NCBI Taxonomy" id="332175"/>
    <lineage>
        <taxon>Bacteria</taxon>
        <taxon>Pseudomonadati</taxon>
        <taxon>Thermodesulfobacteriota</taxon>
        <taxon>Desulfobacteria</taxon>
        <taxon>Desulfobacterales</taxon>
        <taxon>Desulfosalsimonadaceae</taxon>
        <taxon>Desulfosalsimonas</taxon>
    </lineage>
</organism>
<comment type="domain">
    <text evidence="12">Consists of three domains; the N-terminal catalytic domain, the editing domain and the C-terminal C-Ala domain. The editing domain removes incorrectly charged amino acids, while the C-Ala domain, along with tRNA(Ala), serves as a bridge to cooperatively bring together the editing and aminoacylation centers thus stimulating deacylation of misacylated tRNAs.</text>
</comment>
<keyword evidence="13" id="KW-0175">Coiled coil</keyword>
<dbReference type="GO" id="GO:0006419">
    <property type="term" value="P:alanyl-tRNA aminoacylation"/>
    <property type="evidence" value="ECO:0007669"/>
    <property type="project" value="UniProtKB-UniRule"/>
</dbReference>
<evidence type="ECO:0000256" key="10">
    <source>
        <dbReference type="ARBA" id="ARBA00022917"/>
    </source>
</evidence>
<dbReference type="EMBL" id="JACDUS010000005">
    <property type="protein sequence ID" value="MBA2881773.1"/>
    <property type="molecule type" value="Genomic_DNA"/>
</dbReference>
<keyword evidence="11 12" id="KW-0030">Aminoacyl-tRNA synthetase</keyword>
<dbReference type="GO" id="GO:0005829">
    <property type="term" value="C:cytosol"/>
    <property type="evidence" value="ECO:0007669"/>
    <property type="project" value="TreeGrafter"/>
</dbReference>
<evidence type="ECO:0000256" key="4">
    <source>
        <dbReference type="ARBA" id="ARBA00022598"/>
    </source>
</evidence>
<evidence type="ECO:0000256" key="3">
    <source>
        <dbReference type="ARBA" id="ARBA00022555"/>
    </source>
</evidence>
<dbReference type="SMART" id="SM00863">
    <property type="entry name" value="tRNA_SAD"/>
    <property type="match status" value="1"/>
</dbReference>
<dbReference type="GO" id="GO:0002161">
    <property type="term" value="F:aminoacyl-tRNA deacylase activity"/>
    <property type="evidence" value="ECO:0007669"/>
    <property type="project" value="TreeGrafter"/>
</dbReference>
<feature type="binding site" evidence="12">
    <location>
        <position position="566"/>
    </location>
    <ligand>
        <name>Zn(2+)</name>
        <dbReference type="ChEBI" id="CHEBI:29105"/>
    </ligand>
</feature>
<keyword evidence="10 12" id="KW-0648">Protein biosynthesis</keyword>
<dbReference type="Gene3D" id="2.40.30.130">
    <property type="match status" value="1"/>
</dbReference>
<keyword evidence="6 12" id="KW-0547">Nucleotide-binding</keyword>
<dbReference type="InterPro" id="IPR018165">
    <property type="entry name" value="Ala-tRNA-synth_IIc_core"/>
</dbReference>
<dbReference type="CDD" id="cd00673">
    <property type="entry name" value="AlaRS_core"/>
    <property type="match status" value="1"/>
</dbReference>
<dbReference type="Gene3D" id="3.30.54.20">
    <property type="match status" value="1"/>
</dbReference>
<dbReference type="InterPro" id="IPR018164">
    <property type="entry name" value="Ala-tRNA-synth_IIc_N"/>
</dbReference>
<dbReference type="InterPro" id="IPR018162">
    <property type="entry name" value="Ala-tRNA-ligase_IIc_anticod-bd"/>
</dbReference>
<sequence>MTGNEIRKKFFDYFAQKNHQIVRSSSLVPQDDPTLLFTNAGMVQFKRVFLGEEKRAYNRAATSQKCLRAGGKHNDLENVGYTARHHTFFEMLGNFSFGDYFKKEAIGYAWELLVDGLGLAPKDLWITVYLDDEEAFEIWRDHIGVDPERIVRLGEKDNFWSMGETGPCGPCSEILIDRGAAAGCGSPDCMPGCECDRYLEIWNLVFMQYNRSEDGQMTPLPRPSIDTGMGLERIASIIQDVPTNFDTDLFTPVIQVIESLSGRQMGVDDPTDVAVKVIADHSRAAAFLIGDGVLPSNEGRGYVLRRIMRRAIRYGRNIGLTEPFLHKTVEPVFEIMKEAYPELFEDRVFITNVVKNEEVRFLETLDHGLKLLAETMEQMQRENSTVVPGEVIFKLYDTFGFPVDIVRDVVRDKGLDLDMDGFDKAMAQRREQSRSVTAFSSISEAYRNFSASTDQRPEFVGYDRLSCDSALMLLVVDGAAVDEAQADSPVEVVAEKTPFYATSGGQVADTGTISGPGFEIRVEDTFKDPTGLIIHRGRVVSGKVRKNDTATLSVDPENRRDTARNHTATHILHKCLRQVVGEHVRQAGSLVGPDRLRFDFTHFSQLDAETIEEIEIRVNERIRENLAVSVEEMDAEEAFKTGAMALFEEKYGDRVRVISLEDFSQELCGGTHTGRTGDIGVFKILSEASVASGVRRIEAMTGRAAFAQIQEINRCLNEAARLLKDRPEAVAGRVEGLLAGQKNLEKQVEQLKLKLASASADQMSDEVSSVNGVKVVAKSVQADNPGALRSIADQFREKIGSGVVVLGAVQGQKALLIAVVTKDLTDRFHAGNIIKHVAAEVGGGGGGRPDMAQAGGSRPENLEQALKKVYELVETASAENTSSK</sequence>
<dbReference type="FunFam" id="3.30.930.10:FF:000004">
    <property type="entry name" value="Alanine--tRNA ligase"/>
    <property type="match status" value="1"/>
</dbReference>
<name>A0A7W0C9R5_9BACT</name>
<evidence type="ECO:0000256" key="11">
    <source>
        <dbReference type="ARBA" id="ARBA00023146"/>
    </source>
</evidence>
<dbReference type="SUPFAM" id="SSF50447">
    <property type="entry name" value="Translation proteins"/>
    <property type="match status" value="1"/>
</dbReference>
<gene>
    <name evidence="12" type="primary">alaS</name>
    <name evidence="15" type="ORF">HNR65_002104</name>
</gene>
<dbReference type="Pfam" id="PF02272">
    <property type="entry name" value="DHHA1"/>
    <property type="match status" value="1"/>
</dbReference>
<dbReference type="InterPro" id="IPR018163">
    <property type="entry name" value="Thr/Ala-tRNA-synth_IIc_edit"/>
</dbReference>
<dbReference type="SUPFAM" id="SSF101353">
    <property type="entry name" value="Putative anticodon-binding domain of alanyl-tRNA synthetase (AlaRS)"/>
    <property type="match status" value="1"/>
</dbReference>
<evidence type="ECO:0000256" key="8">
    <source>
        <dbReference type="ARBA" id="ARBA00022840"/>
    </source>
</evidence>
<keyword evidence="3 12" id="KW-0820">tRNA-binding</keyword>
<comment type="cofactor">
    <cofactor evidence="12">
        <name>Zn(2+)</name>
        <dbReference type="ChEBI" id="CHEBI:29105"/>
    </cofactor>
    <text evidence="12">Binds 1 zinc ion per subunit.</text>
</comment>
<evidence type="ECO:0000256" key="5">
    <source>
        <dbReference type="ARBA" id="ARBA00022723"/>
    </source>
</evidence>
<keyword evidence="8 12" id="KW-0067">ATP-binding</keyword>
<dbReference type="Gene3D" id="3.30.930.10">
    <property type="entry name" value="Bira Bifunctional Protein, Domain 2"/>
    <property type="match status" value="1"/>
</dbReference>
<accession>A0A7W0C9R5</accession>
<dbReference type="InterPro" id="IPR045864">
    <property type="entry name" value="aa-tRNA-synth_II/BPL/LPL"/>
</dbReference>
<feature type="domain" description="Alanyl-transfer RNA synthetases family profile" evidence="14">
    <location>
        <begin position="1"/>
        <end position="711"/>
    </location>
</feature>
<dbReference type="Pfam" id="PF01411">
    <property type="entry name" value="tRNA-synt_2c"/>
    <property type="match status" value="1"/>
</dbReference>
<dbReference type="PRINTS" id="PR00980">
    <property type="entry name" value="TRNASYNTHALA"/>
</dbReference>
<dbReference type="PROSITE" id="PS50860">
    <property type="entry name" value="AA_TRNA_LIGASE_II_ALA"/>
    <property type="match status" value="1"/>
</dbReference>
<dbReference type="Gene3D" id="3.10.310.40">
    <property type="match status" value="1"/>
</dbReference>
<dbReference type="GO" id="GO:0008270">
    <property type="term" value="F:zinc ion binding"/>
    <property type="evidence" value="ECO:0007669"/>
    <property type="project" value="UniProtKB-UniRule"/>
</dbReference>
<dbReference type="InterPro" id="IPR002318">
    <property type="entry name" value="Ala-tRNA-lgiase_IIc"/>
</dbReference>
<proteinExistence type="inferred from homology"/>
<evidence type="ECO:0000313" key="16">
    <source>
        <dbReference type="Proteomes" id="UP000525298"/>
    </source>
</evidence>
<reference evidence="15 16" key="1">
    <citation type="submission" date="2020-07" db="EMBL/GenBank/DDBJ databases">
        <title>Genomic Encyclopedia of Type Strains, Phase IV (KMG-IV): sequencing the most valuable type-strain genomes for metagenomic binning, comparative biology and taxonomic classification.</title>
        <authorList>
            <person name="Goeker M."/>
        </authorList>
    </citation>
    <scope>NUCLEOTIDE SEQUENCE [LARGE SCALE GENOMIC DNA]</scope>
    <source>
        <strain evidence="15 16">DSM 17721</strain>
    </source>
</reference>
<protein>
    <recommendedName>
        <fullName evidence="12">Alanine--tRNA ligase</fullName>
        <ecNumber evidence="12">6.1.1.7</ecNumber>
    </recommendedName>
    <alternativeName>
        <fullName evidence="12">Alanyl-tRNA synthetase</fullName>
        <shortName evidence="12">AlaRS</shortName>
    </alternativeName>
</protein>
<evidence type="ECO:0000256" key="6">
    <source>
        <dbReference type="ARBA" id="ARBA00022741"/>
    </source>
</evidence>
<dbReference type="InterPro" id="IPR003156">
    <property type="entry name" value="DHHA1_dom"/>
</dbReference>
<evidence type="ECO:0000256" key="12">
    <source>
        <dbReference type="HAMAP-Rule" id="MF_00036"/>
    </source>
</evidence>
<feature type="binding site" evidence="12">
    <location>
        <position position="570"/>
    </location>
    <ligand>
        <name>Zn(2+)</name>
        <dbReference type="ChEBI" id="CHEBI:29105"/>
    </ligand>
</feature>
<feature type="coiled-coil region" evidence="13">
    <location>
        <begin position="734"/>
        <end position="761"/>
    </location>
</feature>
<feature type="binding site" evidence="12">
    <location>
        <position position="672"/>
    </location>
    <ligand>
        <name>Zn(2+)</name>
        <dbReference type="ChEBI" id="CHEBI:29105"/>
    </ligand>
</feature>
<dbReference type="FunFam" id="3.30.980.10:FF:000004">
    <property type="entry name" value="Alanine--tRNA ligase, cytoplasmic"/>
    <property type="match status" value="1"/>
</dbReference>
<keyword evidence="5 12" id="KW-0479">Metal-binding</keyword>
<dbReference type="FunFam" id="3.30.54.20:FF:000001">
    <property type="entry name" value="Alanine--tRNA ligase"/>
    <property type="match status" value="1"/>
</dbReference>
<dbReference type="PANTHER" id="PTHR11777:SF9">
    <property type="entry name" value="ALANINE--TRNA LIGASE, CYTOPLASMIC"/>
    <property type="match status" value="1"/>
</dbReference>
<keyword evidence="12" id="KW-0963">Cytoplasm</keyword>
<dbReference type="GO" id="GO:0000049">
    <property type="term" value="F:tRNA binding"/>
    <property type="evidence" value="ECO:0007669"/>
    <property type="project" value="UniProtKB-KW"/>
</dbReference>
<evidence type="ECO:0000256" key="1">
    <source>
        <dbReference type="ARBA" id="ARBA00004496"/>
    </source>
</evidence>
<dbReference type="Gene3D" id="3.30.980.10">
    <property type="entry name" value="Threonyl-trna Synthetase, Chain A, domain 2"/>
    <property type="match status" value="1"/>
</dbReference>
<dbReference type="InterPro" id="IPR050058">
    <property type="entry name" value="Ala-tRNA_ligase"/>
</dbReference>
<dbReference type="InterPro" id="IPR009000">
    <property type="entry name" value="Transl_B-barrel_sf"/>
</dbReference>
<dbReference type="FunFam" id="3.10.310.40:FF:000001">
    <property type="entry name" value="Alanine--tRNA ligase"/>
    <property type="match status" value="1"/>
</dbReference>
<evidence type="ECO:0000313" key="15">
    <source>
        <dbReference type="EMBL" id="MBA2881773.1"/>
    </source>
</evidence>
<dbReference type="PANTHER" id="PTHR11777">
    <property type="entry name" value="ALANYL-TRNA SYNTHETASE"/>
    <property type="match status" value="1"/>
</dbReference>
<dbReference type="GO" id="GO:0004813">
    <property type="term" value="F:alanine-tRNA ligase activity"/>
    <property type="evidence" value="ECO:0007669"/>
    <property type="project" value="UniProtKB-UniRule"/>
</dbReference>
<comment type="function">
    <text evidence="12">Catalyzes the attachment of alanine to tRNA(Ala) in a two-step reaction: alanine is first activated by ATP to form Ala-AMP and then transferred to the acceptor end of tRNA(Ala). Also edits incorrectly charged Ser-tRNA(Ala) and Gly-tRNA(Ala) via its editing domain.</text>
</comment>
<dbReference type="GO" id="GO:0005524">
    <property type="term" value="F:ATP binding"/>
    <property type="evidence" value="ECO:0007669"/>
    <property type="project" value="UniProtKB-UniRule"/>
</dbReference>
<dbReference type="Gene3D" id="6.10.250.550">
    <property type="match status" value="1"/>
</dbReference>
<comment type="catalytic activity">
    <reaction evidence="12">
        <text>tRNA(Ala) + L-alanine + ATP = L-alanyl-tRNA(Ala) + AMP + diphosphate</text>
        <dbReference type="Rhea" id="RHEA:12540"/>
        <dbReference type="Rhea" id="RHEA-COMP:9657"/>
        <dbReference type="Rhea" id="RHEA-COMP:9923"/>
        <dbReference type="ChEBI" id="CHEBI:30616"/>
        <dbReference type="ChEBI" id="CHEBI:33019"/>
        <dbReference type="ChEBI" id="CHEBI:57972"/>
        <dbReference type="ChEBI" id="CHEBI:78442"/>
        <dbReference type="ChEBI" id="CHEBI:78497"/>
        <dbReference type="ChEBI" id="CHEBI:456215"/>
        <dbReference type="EC" id="6.1.1.7"/>
    </reaction>
</comment>
<dbReference type="AlphaFoldDB" id="A0A7W0C9R5"/>
<dbReference type="Pfam" id="PF07973">
    <property type="entry name" value="tRNA_SAD"/>
    <property type="match status" value="1"/>
</dbReference>